<evidence type="ECO:0000313" key="1">
    <source>
        <dbReference type="EMBL" id="MDH6055369.1"/>
    </source>
</evidence>
<evidence type="ECO:0000313" key="2">
    <source>
        <dbReference type="Proteomes" id="UP001159371"/>
    </source>
</evidence>
<dbReference type="RefSeq" id="WP_280656220.1">
    <property type="nucleotide sequence ID" value="NZ_JANQDO010000005.1"/>
</dbReference>
<dbReference type="EMBL" id="JANQDO010000005">
    <property type="protein sequence ID" value="MDH6055369.1"/>
    <property type="molecule type" value="Genomic_DNA"/>
</dbReference>
<name>A0ABT6JZ08_9CYAN</name>
<dbReference type="Proteomes" id="UP001159371">
    <property type="component" value="Unassembled WGS sequence"/>
</dbReference>
<reference evidence="1 2" key="1">
    <citation type="journal article" date="2023" name="J. Phycol.">
        <title>Chrysosporum ovalisporum is synonymous with the true-branching cyanobacterium Umezakia natans (Nostocales/Aphanizomenonaceae).</title>
        <authorList>
            <person name="McGregor G.B."/>
            <person name="Sendall B.C."/>
            <person name="Niiyama Y."/>
            <person name="Tuji A."/>
            <person name="Willis A."/>
        </authorList>
    </citation>
    <scope>NUCLEOTIDE SEQUENCE [LARGE SCALE GENOMIC DNA]</scope>
    <source>
        <strain evidence="1 2">FSS-43</strain>
    </source>
</reference>
<evidence type="ECO:0008006" key="3">
    <source>
        <dbReference type="Google" id="ProtNLM"/>
    </source>
</evidence>
<protein>
    <recommendedName>
        <fullName evidence="3">Transposase</fullName>
    </recommendedName>
</protein>
<sequence length="95" mass="10906">MAQELQKKVAKLYEHRKIAHQLCDTAQTIFVEDLSLVGLSRGMLGKHCLDAPWGQFFHVLEQCCFKDGVYFQKVDGRKTSHTYPDCTMETGKKQL</sequence>
<proteinExistence type="predicted"/>
<keyword evidence="2" id="KW-1185">Reference proteome</keyword>
<organism evidence="1 2">
    <name type="scientific">Umezakia ovalisporum FSS-43</name>
    <dbReference type="NCBI Taxonomy" id="2740520"/>
    <lineage>
        <taxon>Bacteria</taxon>
        <taxon>Bacillati</taxon>
        <taxon>Cyanobacteriota</taxon>
        <taxon>Cyanophyceae</taxon>
        <taxon>Nostocales</taxon>
        <taxon>Nodulariaceae</taxon>
        <taxon>Umezakia</taxon>
    </lineage>
</organism>
<comment type="caution">
    <text evidence="1">The sequence shown here is derived from an EMBL/GenBank/DDBJ whole genome shotgun (WGS) entry which is preliminary data.</text>
</comment>
<gene>
    <name evidence="1" type="ORF">NWP19_00805</name>
</gene>
<accession>A0ABT6JZ08</accession>